<dbReference type="InterPro" id="IPR029058">
    <property type="entry name" value="AB_hydrolase_fold"/>
</dbReference>
<comment type="similarity">
    <text evidence="1">Belongs to the 'GDXG' lipolytic enzyme family.</text>
</comment>
<dbReference type="PANTHER" id="PTHR23024:SF24">
    <property type="entry name" value="ALPHA_BETA HYDROLASE FOLD-3 DOMAIN-CONTAINING PROTEIN"/>
    <property type="match status" value="1"/>
</dbReference>
<evidence type="ECO:0000259" key="2">
    <source>
        <dbReference type="Pfam" id="PF07859"/>
    </source>
</evidence>
<dbReference type="Pfam" id="PF07859">
    <property type="entry name" value="Abhydrolase_3"/>
    <property type="match status" value="1"/>
</dbReference>
<evidence type="ECO:0000313" key="3">
    <source>
        <dbReference type="EMBL" id="KAH8518257.1"/>
    </source>
</evidence>
<dbReference type="PANTHER" id="PTHR23024">
    <property type="entry name" value="ARYLACETAMIDE DEACETYLASE"/>
    <property type="match status" value="1"/>
</dbReference>
<accession>A0A8T2ZLC8</accession>
<evidence type="ECO:0000256" key="1">
    <source>
        <dbReference type="ARBA" id="ARBA00010515"/>
    </source>
</evidence>
<name>A0A8T2ZLC8_POPDE</name>
<comment type="caution">
    <text evidence="3">The sequence shown here is derived from an EMBL/GenBank/DDBJ whole genome shotgun (WGS) entry which is preliminary data.</text>
</comment>
<gene>
    <name evidence="3" type="ORF">H0E87_000201</name>
</gene>
<dbReference type="GO" id="GO:0009860">
    <property type="term" value="P:pollen tube growth"/>
    <property type="evidence" value="ECO:0007669"/>
    <property type="project" value="TreeGrafter"/>
</dbReference>
<sequence>MSQNSADLPWKVRLFASLFSFTFKIMIRRSDGTLNRLLLNFLDYKTSPSPDKPIDDGFDVIKFIDKSYLEVLPNHANLKHSFVAGDSAGGNLAHHMALKACKSELSNIKLTGVIAIQPFFGGEERTGSEIKLSRDPFVPMDTTDWMWRSFLPEGSNRDHQASNVFGPNSVDISELKFPAVLVIIGGLDPLQDWQKRYYEGLKKSGKEVYLVEYVNAFHSFHLFPCVPEFSLFIKEVKDFMQKQMSR</sequence>
<dbReference type="InterPro" id="IPR013094">
    <property type="entry name" value="AB_hydrolase_3"/>
</dbReference>
<proteinExistence type="inferred from homology"/>
<dbReference type="Proteomes" id="UP000807159">
    <property type="component" value="Chromosome 1"/>
</dbReference>
<organism evidence="3 4">
    <name type="scientific">Populus deltoides</name>
    <name type="common">Eastern poplar</name>
    <name type="synonym">Eastern cottonwood</name>
    <dbReference type="NCBI Taxonomy" id="3696"/>
    <lineage>
        <taxon>Eukaryota</taxon>
        <taxon>Viridiplantae</taxon>
        <taxon>Streptophyta</taxon>
        <taxon>Embryophyta</taxon>
        <taxon>Tracheophyta</taxon>
        <taxon>Spermatophyta</taxon>
        <taxon>Magnoliopsida</taxon>
        <taxon>eudicotyledons</taxon>
        <taxon>Gunneridae</taxon>
        <taxon>Pentapetalae</taxon>
        <taxon>rosids</taxon>
        <taxon>fabids</taxon>
        <taxon>Malpighiales</taxon>
        <taxon>Salicaceae</taxon>
        <taxon>Saliceae</taxon>
        <taxon>Populus</taxon>
    </lineage>
</organism>
<dbReference type="EMBL" id="JACEGQ020000001">
    <property type="protein sequence ID" value="KAH8518257.1"/>
    <property type="molecule type" value="Genomic_DNA"/>
</dbReference>
<dbReference type="SUPFAM" id="SSF53474">
    <property type="entry name" value="alpha/beta-Hydrolases"/>
    <property type="match status" value="1"/>
</dbReference>
<dbReference type="AlphaFoldDB" id="A0A8T2ZLC8"/>
<protein>
    <recommendedName>
        <fullName evidence="2">Alpha/beta hydrolase fold-3 domain-containing protein</fullName>
    </recommendedName>
</protein>
<dbReference type="InterPro" id="IPR050466">
    <property type="entry name" value="Carboxylest/Gibb_receptor"/>
</dbReference>
<evidence type="ECO:0000313" key="4">
    <source>
        <dbReference type="Proteomes" id="UP000807159"/>
    </source>
</evidence>
<feature type="domain" description="Alpha/beta hydrolase fold-3" evidence="2">
    <location>
        <begin position="43"/>
        <end position="221"/>
    </location>
</feature>
<reference evidence="3" key="1">
    <citation type="journal article" date="2021" name="J. Hered.">
        <title>Genome Assembly of Salicaceae Populus deltoides (Eastern Cottonwood) I-69 Based on Nanopore Sequencing and Hi-C Technologies.</title>
        <authorList>
            <person name="Bai S."/>
            <person name="Wu H."/>
            <person name="Zhang J."/>
            <person name="Pan Z."/>
            <person name="Zhao W."/>
            <person name="Li Z."/>
            <person name="Tong C."/>
        </authorList>
    </citation>
    <scope>NUCLEOTIDE SEQUENCE</scope>
    <source>
        <tissue evidence="3">Leaf</tissue>
    </source>
</reference>
<dbReference type="Gene3D" id="3.40.50.1820">
    <property type="entry name" value="alpha/beta hydrolase"/>
    <property type="match status" value="1"/>
</dbReference>
<dbReference type="GO" id="GO:0052689">
    <property type="term" value="F:carboxylic ester hydrolase activity"/>
    <property type="evidence" value="ECO:0007669"/>
    <property type="project" value="TreeGrafter"/>
</dbReference>
<keyword evidence="4" id="KW-1185">Reference proteome</keyword>